<dbReference type="Proteomes" id="UP000886501">
    <property type="component" value="Unassembled WGS sequence"/>
</dbReference>
<comment type="caution">
    <text evidence="1">The sequence shown here is derived from an EMBL/GenBank/DDBJ whole genome shotgun (WGS) entry which is preliminary data.</text>
</comment>
<accession>A0ACB6ZJI5</accession>
<organism evidence="1 2">
    <name type="scientific">Thelephora ganbajun</name>
    <name type="common">Ganba fungus</name>
    <dbReference type="NCBI Taxonomy" id="370292"/>
    <lineage>
        <taxon>Eukaryota</taxon>
        <taxon>Fungi</taxon>
        <taxon>Dikarya</taxon>
        <taxon>Basidiomycota</taxon>
        <taxon>Agaricomycotina</taxon>
        <taxon>Agaricomycetes</taxon>
        <taxon>Thelephorales</taxon>
        <taxon>Thelephoraceae</taxon>
        <taxon>Thelephora</taxon>
    </lineage>
</organism>
<protein>
    <submittedName>
        <fullName evidence="1">Uncharacterized protein</fullName>
    </submittedName>
</protein>
<evidence type="ECO:0000313" key="1">
    <source>
        <dbReference type="EMBL" id="KAF9649321.1"/>
    </source>
</evidence>
<dbReference type="EMBL" id="MU117999">
    <property type="protein sequence ID" value="KAF9649321.1"/>
    <property type="molecule type" value="Genomic_DNA"/>
</dbReference>
<evidence type="ECO:0000313" key="2">
    <source>
        <dbReference type="Proteomes" id="UP000886501"/>
    </source>
</evidence>
<proteinExistence type="predicted"/>
<keyword evidence="2" id="KW-1185">Reference proteome</keyword>
<name>A0ACB6ZJI5_THEGA</name>
<sequence length="765" mass="85972">MRELNPSQVISQSLYKRSAFSFFASNVDPTAEIARIRHSLSLLETHIVLRGASSPPTQEPSSSNMLVGPIPPPPTPIDPSIRESIPGIYGRHGHRGYYAGPTSAASQLLMEGPRSRTPSEEAPGDQTLDGTRDYDRDLIAVLPPFHILDALLEYYFEYCNWVYRHVNQAAFLSAWQKFKTGHSSSRLTLATATVLSALVIRYLPPGHELLSSLPTAIPSESSYDELSTQYYNTMKTALQRYKDENNPYTLEFVELQLVRCHYLTFTKTSPEETWSVRGELVTVGTAMGLHRDPGRSRYSRDMAERRRWAWWHIILLERWQAFMFGRPLAIASHHFNTQLPSYCSPELDKAGRLYYPNVALFRLAFILGEIMDNAVSLRPVTYESFKRNDQLLVEWLETLPPEIDLDYPDLSQALLSPITSRRRIAVQSIITRTAFYHIRFTLHRPYAIGLDSEKTKESRKIAIDSAEKLLALAKQTSPGYLDGNTQISQAIHPSIRGHLNWRPFHVFSAGMFFTFQLIRDPDIPEGHKFRQHLRTVFYLLENSGSMPVAEKSLQVLHTLAPLYSEEFYAMDERLQAEHKASILSVVRNLDFPYQSPPAGNRPSESPANNMIFSFSGSDRSGQSTSGDQMKVESLLGPGRGNPNGSDQKYSHTPPNQSSSQPPAMLPPSSSIIVPPPAIPNNLLPVSGTYTQPYPQFDHNVAGPSTQADVNIPYYMQQYEYLYGGLPASRQQTMGWTPAVDTWGGGTGFPQNEWYSLFDGSGAPTS</sequence>
<gene>
    <name evidence="1" type="ORF">BDM02DRAFT_3094934</name>
</gene>
<reference evidence="1" key="1">
    <citation type="submission" date="2019-10" db="EMBL/GenBank/DDBJ databases">
        <authorList>
            <consortium name="DOE Joint Genome Institute"/>
            <person name="Kuo A."/>
            <person name="Miyauchi S."/>
            <person name="Kiss E."/>
            <person name="Drula E."/>
            <person name="Kohler A."/>
            <person name="Sanchez-Garcia M."/>
            <person name="Andreopoulos B."/>
            <person name="Barry K.W."/>
            <person name="Bonito G."/>
            <person name="Buee M."/>
            <person name="Carver A."/>
            <person name="Chen C."/>
            <person name="Cichocki N."/>
            <person name="Clum A."/>
            <person name="Culley D."/>
            <person name="Crous P.W."/>
            <person name="Fauchery L."/>
            <person name="Girlanda M."/>
            <person name="Hayes R."/>
            <person name="Keri Z."/>
            <person name="Labutti K."/>
            <person name="Lipzen A."/>
            <person name="Lombard V."/>
            <person name="Magnuson J."/>
            <person name="Maillard F."/>
            <person name="Morin E."/>
            <person name="Murat C."/>
            <person name="Nolan M."/>
            <person name="Ohm R."/>
            <person name="Pangilinan J."/>
            <person name="Pereira M."/>
            <person name="Perotto S."/>
            <person name="Peter M."/>
            <person name="Riley R."/>
            <person name="Sitrit Y."/>
            <person name="Stielow B."/>
            <person name="Szollosi G."/>
            <person name="Zifcakova L."/>
            <person name="Stursova M."/>
            <person name="Spatafora J.W."/>
            <person name="Tedersoo L."/>
            <person name="Vaario L.-M."/>
            <person name="Yamada A."/>
            <person name="Yan M."/>
            <person name="Wang P."/>
            <person name="Xu J."/>
            <person name="Bruns T."/>
            <person name="Baldrian P."/>
            <person name="Vilgalys R."/>
            <person name="Henrissat B."/>
            <person name="Grigoriev I.V."/>
            <person name="Hibbett D."/>
            <person name="Nagy L.G."/>
            <person name="Martin F.M."/>
        </authorList>
    </citation>
    <scope>NUCLEOTIDE SEQUENCE</scope>
    <source>
        <strain evidence="1">P2</strain>
    </source>
</reference>
<reference evidence="1" key="2">
    <citation type="journal article" date="2020" name="Nat. Commun.">
        <title>Large-scale genome sequencing of mycorrhizal fungi provides insights into the early evolution of symbiotic traits.</title>
        <authorList>
            <person name="Miyauchi S."/>
            <person name="Kiss E."/>
            <person name="Kuo A."/>
            <person name="Drula E."/>
            <person name="Kohler A."/>
            <person name="Sanchez-Garcia M."/>
            <person name="Morin E."/>
            <person name="Andreopoulos B."/>
            <person name="Barry K.W."/>
            <person name="Bonito G."/>
            <person name="Buee M."/>
            <person name="Carver A."/>
            <person name="Chen C."/>
            <person name="Cichocki N."/>
            <person name="Clum A."/>
            <person name="Culley D."/>
            <person name="Crous P.W."/>
            <person name="Fauchery L."/>
            <person name="Girlanda M."/>
            <person name="Hayes R.D."/>
            <person name="Keri Z."/>
            <person name="LaButti K."/>
            <person name="Lipzen A."/>
            <person name="Lombard V."/>
            <person name="Magnuson J."/>
            <person name="Maillard F."/>
            <person name="Murat C."/>
            <person name="Nolan M."/>
            <person name="Ohm R.A."/>
            <person name="Pangilinan J."/>
            <person name="Pereira M.F."/>
            <person name="Perotto S."/>
            <person name="Peter M."/>
            <person name="Pfister S."/>
            <person name="Riley R."/>
            <person name="Sitrit Y."/>
            <person name="Stielow J.B."/>
            <person name="Szollosi G."/>
            <person name="Zifcakova L."/>
            <person name="Stursova M."/>
            <person name="Spatafora J.W."/>
            <person name="Tedersoo L."/>
            <person name="Vaario L.M."/>
            <person name="Yamada A."/>
            <person name="Yan M."/>
            <person name="Wang P."/>
            <person name="Xu J."/>
            <person name="Bruns T."/>
            <person name="Baldrian P."/>
            <person name="Vilgalys R."/>
            <person name="Dunand C."/>
            <person name="Henrissat B."/>
            <person name="Grigoriev I.V."/>
            <person name="Hibbett D."/>
            <person name="Nagy L.G."/>
            <person name="Martin F.M."/>
        </authorList>
    </citation>
    <scope>NUCLEOTIDE SEQUENCE</scope>
    <source>
        <strain evidence="1">P2</strain>
    </source>
</reference>